<dbReference type="Gene3D" id="2.10.270.10">
    <property type="entry name" value="Cholin Binding"/>
    <property type="match status" value="1"/>
</dbReference>
<reference evidence="8 9" key="1">
    <citation type="submission" date="2018-08" db="EMBL/GenBank/DDBJ databases">
        <title>A genome reference for cultivated species of the human gut microbiota.</title>
        <authorList>
            <person name="Zou Y."/>
            <person name="Xue W."/>
            <person name="Luo G."/>
        </authorList>
    </citation>
    <scope>NUCLEOTIDE SEQUENCE [LARGE SCALE GENOMIC DNA]</scope>
    <source>
        <strain evidence="8 9">AF36-1BH</strain>
    </source>
</reference>
<evidence type="ECO:0000256" key="1">
    <source>
        <dbReference type="ARBA" id="ARBA00022723"/>
    </source>
</evidence>
<accession>A0A415N5L7</accession>
<feature type="domain" description="NodB homology" evidence="7">
    <location>
        <begin position="388"/>
        <end position="561"/>
    </location>
</feature>
<dbReference type="GO" id="GO:0016020">
    <property type="term" value="C:membrane"/>
    <property type="evidence" value="ECO:0007669"/>
    <property type="project" value="TreeGrafter"/>
</dbReference>
<evidence type="ECO:0000256" key="2">
    <source>
        <dbReference type="ARBA" id="ARBA00022737"/>
    </source>
</evidence>
<keyword evidence="6" id="KW-1133">Transmembrane helix</keyword>
<protein>
    <recommendedName>
        <fullName evidence="7">NodB homology domain-containing protein</fullName>
    </recommendedName>
</protein>
<feature type="region of interest" description="Disordered" evidence="5">
    <location>
        <begin position="594"/>
        <end position="646"/>
    </location>
</feature>
<dbReference type="CDD" id="cd10954">
    <property type="entry name" value="CE4_CtAXE_like"/>
    <property type="match status" value="1"/>
</dbReference>
<dbReference type="Pfam" id="PF01522">
    <property type="entry name" value="Polysacc_deac_1"/>
    <property type="match status" value="1"/>
</dbReference>
<feature type="compositionally biased region" description="Basic and acidic residues" evidence="5">
    <location>
        <begin position="609"/>
        <end position="624"/>
    </location>
</feature>
<dbReference type="Pfam" id="PF19127">
    <property type="entry name" value="Choline_bind_3"/>
    <property type="match status" value="1"/>
</dbReference>
<dbReference type="InterPro" id="IPR018337">
    <property type="entry name" value="Cell_wall/Cho-bd_repeat"/>
</dbReference>
<keyword evidence="6" id="KW-0472">Membrane</keyword>
<feature type="repeat" description="Cell wall-binding" evidence="4">
    <location>
        <begin position="336"/>
        <end position="355"/>
    </location>
</feature>
<dbReference type="Pfam" id="PF01473">
    <property type="entry name" value="Choline_bind_1"/>
    <property type="match status" value="2"/>
</dbReference>
<dbReference type="PROSITE" id="PS51170">
    <property type="entry name" value="CW"/>
    <property type="match status" value="2"/>
</dbReference>
<keyword evidence="2" id="KW-0677">Repeat</keyword>
<dbReference type="EMBL" id="QRPD01000001">
    <property type="protein sequence ID" value="RHL90575.1"/>
    <property type="molecule type" value="Genomic_DNA"/>
</dbReference>
<feature type="compositionally biased region" description="Basic and acidic residues" evidence="5">
    <location>
        <begin position="92"/>
        <end position="110"/>
    </location>
</feature>
<feature type="region of interest" description="Disordered" evidence="5">
    <location>
        <begin position="81"/>
        <end position="113"/>
    </location>
</feature>
<feature type="compositionally biased region" description="Low complexity" evidence="5">
    <location>
        <begin position="625"/>
        <end position="636"/>
    </location>
</feature>
<sequence>MSKFRDEDEFNIDEDQRYAFGEDYDLDDEDSGLDDDEDYEDYDLDEDYNLDDDYIDYGTEAEDSERYSDYDEDDDWIAHENRRIHGNHSKKKSDDLKGYDSRSGRHESLKNHRKRKKRNQILILAACLVLACLVLTGILKFAGVIGVKTEVTLKADKIEIQQNSQDPVNLTATATSEDEKKAAKVWLDKKKGYSVADFINELRAGKNYEISTDAKTDTEGKYKITIKMNSDIQKKLENEWKHKVRLTVEGGTFVVTNPTGTWDGDKFKKYDGTYVMNDFVVSKGKTYYFDADGNKVTGKQTINNATYFFNKDGVVQTGWKKTDDGTYYLGDNGAAVLGWQTIEDDDYYFDNSGIMATGEVQVGLVKCTFSKKGKLKSKGDVNIDASKPMVALTFDDGPGERTGELLAQLEKYNAHATFFMQGKNIPGKEDFVKKMKETGCELGNHSYDHPQLTKLSADKIANQIGTTNDLIQQAAGSTATVMRPPYGAINDTVRSSVGLPMILWSIDTLDWKTRNAQSSIDTVMNDVQDGDVILMHDIHTESIDAALVLIPKLEEAGYQLVTVSEMAKAKGVALQNGEKYVDFWEKDVEKYKSSGSALTDTSSSSSSDAKSEATSEADSSKKSDSTSSKNSSSSKKSNSKKSSKKN</sequence>
<feature type="compositionally biased region" description="Basic residues" evidence="5">
    <location>
        <begin position="637"/>
        <end position="646"/>
    </location>
</feature>
<evidence type="ECO:0000256" key="5">
    <source>
        <dbReference type="SAM" id="MobiDB-lite"/>
    </source>
</evidence>
<feature type="compositionally biased region" description="Low complexity" evidence="5">
    <location>
        <begin position="594"/>
        <end position="608"/>
    </location>
</feature>
<dbReference type="Proteomes" id="UP000283325">
    <property type="component" value="Unassembled WGS sequence"/>
</dbReference>
<dbReference type="SUPFAM" id="SSF69360">
    <property type="entry name" value="Cell wall binding repeat"/>
    <property type="match status" value="1"/>
</dbReference>
<evidence type="ECO:0000313" key="9">
    <source>
        <dbReference type="Proteomes" id="UP000283325"/>
    </source>
</evidence>
<gene>
    <name evidence="8" type="ORF">DWZ98_00160</name>
</gene>
<organism evidence="8 9">
    <name type="scientific">Dorea formicigenerans</name>
    <dbReference type="NCBI Taxonomy" id="39486"/>
    <lineage>
        <taxon>Bacteria</taxon>
        <taxon>Bacillati</taxon>
        <taxon>Bacillota</taxon>
        <taxon>Clostridia</taxon>
        <taxon>Lachnospirales</taxon>
        <taxon>Lachnospiraceae</taxon>
        <taxon>Dorea</taxon>
    </lineage>
</organism>
<dbReference type="AlphaFoldDB" id="A0A415N5L7"/>
<dbReference type="PROSITE" id="PS51677">
    <property type="entry name" value="NODB"/>
    <property type="match status" value="1"/>
</dbReference>
<dbReference type="GO" id="GO:0005975">
    <property type="term" value="P:carbohydrate metabolic process"/>
    <property type="evidence" value="ECO:0007669"/>
    <property type="project" value="InterPro"/>
</dbReference>
<feature type="region of interest" description="Disordered" evidence="5">
    <location>
        <begin position="1"/>
        <end position="51"/>
    </location>
</feature>
<keyword evidence="6" id="KW-0812">Transmembrane</keyword>
<dbReference type="InterPro" id="IPR002509">
    <property type="entry name" value="NODB_dom"/>
</dbReference>
<dbReference type="SUPFAM" id="SSF88713">
    <property type="entry name" value="Glycoside hydrolase/deacetylase"/>
    <property type="match status" value="1"/>
</dbReference>
<comment type="caution">
    <text evidence="8">The sequence shown here is derived from an EMBL/GenBank/DDBJ whole genome shotgun (WGS) entry which is preliminary data.</text>
</comment>
<evidence type="ECO:0000256" key="3">
    <source>
        <dbReference type="ARBA" id="ARBA00022801"/>
    </source>
</evidence>
<evidence type="ECO:0000256" key="6">
    <source>
        <dbReference type="SAM" id="Phobius"/>
    </source>
</evidence>
<feature type="transmembrane region" description="Helical" evidence="6">
    <location>
        <begin position="121"/>
        <end position="147"/>
    </location>
</feature>
<evidence type="ECO:0000256" key="4">
    <source>
        <dbReference type="PROSITE-ProRule" id="PRU00591"/>
    </source>
</evidence>
<dbReference type="RefSeq" id="WP_118426690.1">
    <property type="nucleotide sequence ID" value="NZ_JAQDGW010000001.1"/>
</dbReference>
<dbReference type="GO" id="GO:0016810">
    <property type="term" value="F:hydrolase activity, acting on carbon-nitrogen (but not peptide) bonds"/>
    <property type="evidence" value="ECO:0007669"/>
    <property type="project" value="InterPro"/>
</dbReference>
<keyword evidence="3" id="KW-0378">Hydrolase</keyword>
<dbReference type="PANTHER" id="PTHR10587:SF133">
    <property type="entry name" value="CHITIN DEACETYLASE 1-RELATED"/>
    <property type="match status" value="1"/>
</dbReference>
<dbReference type="PANTHER" id="PTHR10587">
    <property type="entry name" value="GLYCOSYL TRANSFERASE-RELATED"/>
    <property type="match status" value="1"/>
</dbReference>
<evidence type="ECO:0000259" key="7">
    <source>
        <dbReference type="PROSITE" id="PS51677"/>
    </source>
</evidence>
<name>A0A415N5L7_9FIRM</name>
<keyword evidence="1" id="KW-0479">Metal-binding</keyword>
<evidence type="ECO:0000313" key="8">
    <source>
        <dbReference type="EMBL" id="RHL90575.1"/>
    </source>
</evidence>
<feature type="compositionally biased region" description="Acidic residues" evidence="5">
    <location>
        <begin position="22"/>
        <end position="51"/>
    </location>
</feature>
<feature type="repeat" description="Cell wall-binding" evidence="4">
    <location>
        <begin position="316"/>
        <end position="335"/>
    </location>
</feature>
<dbReference type="GO" id="GO:0046872">
    <property type="term" value="F:metal ion binding"/>
    <property type="evidence" value="ECO:0007669"/>
    <property type="project" value="UniProtKB-KW"/>
</dbReference>
<proteinExistence type="predicted"/>
<dbReference type="InterPro" id="IPR011330">
    <property type="entry name" value="Glyco_hydro/deAcase_b/a-brl"/>
</dbReference>
<dbReference type="Gene3D" id="3.20.20.370">
    <property type="entry name" value="Glycoside hydrolase/deacetylase"/>
    <property type="match status" value="1"/>
</dbReference>
<dbReference type="InterPro" id="IPR050248">
    <property type="entry name" value="Polysacc_deacetylase_ArnD"/>
</dbReference>